<dbReference type="PANTHER" id="PTHR24221">
    <property type="entry name" value="ATP-BINDING CASSETTE SUB-FAMILY B"/>
    <property type="match status" value="1"/>
</dbReference>
<dbReference type="InterPro" id="IPR011527">
    <property type="entry name" value="ABC1_TM_dom"/>
</dbReference>
<feature type="transmembrane region" description="Helical" evidence="8">
    <location>
        <begin position="68"/>
        <end position="96"/>
    </location>
</feature>
<dbReference type="Gene3D" id="1.20.1560.10">
    <property type="entry name" value="ABC transporter type 1, transmembrane domain"/>
    <property type="match status" value="1"/>
</dbReference>
<proteinExistence type="predicted"/>
<dbReference type="InterPro" id="IPR027417">
    <property type="entry name" value="P-loop_NTPase"/>
</dbReference>
<evidence type="ECO:0000313" key="11">
    <source>
        <dbReference type="EMBL" id="GAA2005628.1"/>
    </source>
</evidence>
<sequence length="624" mass="65999">MAIQPKPGRFRGVRDAFATTWMVLREDPARGVGGTLMIFSGALSGPLLGLALAALVTTTADGRTGAGVIAGCCVAVLAVVQLTMSHFVSMVFGVLGERAVVATANRLTRAVQDRVTLTRQEDPDFADDLSLLQKDIFGVHFVVRALLETFAVVTQMLVTIALLGRLQPLLMLLPLAALAPYYAGRYGQRIAERTRTAVEADQRRAHALLTLAQKPGPMMEIRLAGLSGELERRQEELILRYGRTQQRSETLAALARTAGQLVFGLAYGIALFVVVRSAVEGRAGAGDVVLAIVLARQVATGVTQILSLALDMQRAGLIGARMRRIMDAAAVDEAAEATPKPGTGTGTGTDVSGASQAPGLLAEGIRLERVRFRYPGGDRDILRDVDMTLPAGSVVALVGENGAGKSTLVKLLCGLYEPTGGRILVDGLDLGAVAPKRWREATSAAFQDFVRLEFPVRQVVGVGDLPHVDDTAAVRAALSDAGALDLVEGFPNGLATPIGTSFADGRDLSGGQWQKLALARAMMRSEPVLLILDEPTAALDAQAEHALFERHLARAREAAAARGAIALFVSHRFSTVSMADHIIVLDDGAVIERGSHADLLAAGGTYARLFELQARGYRTEAAAG</sequence>
<dbReference type="PROSITE" id="PS00211">
    <property type="entry name" value="ABC_TRANSPORTER_1"/>
    <property type="match status" value="1"/>
</dbReference>
<gene>
    <name evidence="11" type="ORF">GCM10009838_84800</name>
</gene>
<dbReference type="PROSITE" id="PS50893">
    <property type="entry name" value="ABC_TRANSPORTER_2"/>
    <property type="match status" value="1"/>
</dbReference>
<protein>
    <submittedName>
        <fullName evidence="11">ABC transporter ATP-binding protein</fullName>
    </submittedName>
</protein>
<keyword evidence="3" id="KW-0547">Nucleotide-binding</keyword>
<dbReference type="Gene3D" id="3.40.50.300">
    <property type="entry name" value="P-loop containing nucleotide triphosphate hydrolases"/>
    <property type="match status" value="1"/>
</dbReference>
<keyword evidence="6 8" id="KW-0472">Membrane</keyword>
<dbReference type="InterPro" id="IPR017871">
    <property type="entry name" value="ABC_transporter-like_CS"/>
</dbReference>
<evidence type="ECO:0000256" key="7">
    <source>
        <dbReference type="SAM" id="MobiDB-lite"/>
    </source>
</evidence>
<feature type="transmembrane region" description="Helical" evidence="8">
    <location>
        <begin position="253"/>
        <end position="275"/>
    </location>
</feature>
<evidence type="ECO:0000259" key="10">
    <source>
        <dbReference type="PROSITE" id="PS50929"/>
    </source>
</evidence>
<dbReference type="RefSeq" id="WP_344662898.1">
    <property type="nucleotide sequence ID" value="NZ_BAAAQM010000087.1"/>
</dbReference>
<dbReference type="PANTHER" id="PTHR24221:SF646">
    <property type="entry name" value="HAEMOLYSIN SECRETION ATP-BINDING PROTEIN"/>
    <property type="match status" value="1"/>
</dbReference>
<feature type="transmembrane region" description="Helical" evidence="8">
    <location>
        <begin position="141"/>
        <end position="163"/>
    </location>
</feature>
<feature type="transmembrane region" description="Helical" evidence="8">
    <location>
        <begin position="169"/>
        <end position="187"/>
    </location>
</feature>
<evidence type="ECO:0000259" key="9">
    <source>
        <dbReference type="PROSITE" id="PS50893"/>
    </source>
</evidence>
<keyword evidence="2 8" id="KW-0812">Transmembrane</keyword>
<evidence type="ECO:0000313" key="12">
    <source>
        <dbReference type="Proteomes" id="UP001499854"/>
    </source>
</evidence>
<feature type="domain" description="ABC transmembrane type-1" evidence="10">
    <location>
        <begin position="32"/>
        <end position="314"/>
    </location>
</feature>
<feature type="region of interest" description="Disordered" evidence="7">
    <location>
        <begin position="333"/>
        <end position="354"/>
    </location>
</feature>
<dbReference type="SMART" id="SM00382">
    <property type="entry name" value="AAA"/>
    <property type="match status" value="1"/>
</dbReference>
<feature type="transmembrane region" description="Helical" evidence="8">
    <location>
        <begin position="32"/>
        <end position="56"/>
    </location>
</feature>
<evidence type="ECO:0000256" key="8">
    <source>
        <dbReference type="SAM" id="Phobius"/>
    </source>
</evidence>
<evidence type="ECO:0000256" key="1">
    <source>
        <dbReference type="ARBA" id="ARBA00004651"/>
    </source>
</evidence>
<dbReference type="InterPro" id="IPR003439">
    <property type="entry name" value="ABC_transporter-like_ATP-bd"/>
</dbReference>
<comment type="caution">
    <text evidence="11">The sequence shown here is derived from an EMBL/GenBank/DDBJ whole genome shotgun (WGS) entry which is preliminary data.</text>
</comment>
<comment type="subcellular location">
    <subcellularLocation>
        <location evidence="1">Cell membrane</location>
        <topology evidence="1">Multi-pass membrane protein</topology>
    </subcellularLocation>
</comment>
<evidence type="ECO:0000256" key="5">
    <source>
        <dbReference type="ARBA" id="ARBA00022989"/>
    </source>
</evidence>
<dbReference type="InterPro" id="IPR039421">
    <property type="entry name" value="Type_1_exporter"/>
</dbReference>
<name>A0ABP5EUX0_9ACTN</name>
<feature type="domain" description="ABC transporter" evidence="9">
    <location>
        <begin position="365"/>
        <end position="612"/>
    </location>
</feature>
<dbReference type="Proteomes" id="UP001499854">
    <property type="component" value="Unassembled WGS sequence"/>
</dbReference>
<dbReference type="Pfam" id="PF00005">
    <property type="entry name" value="ABC_tran"/>
    <property type="match status" value="1"/>
</dbReference>
<keyword evidence="4 11" id="KW-0067">ATP-binding</keyword>
<dbReference type="InterPro" id="IPR003593">
    <property type="entry name" value="AAA+_ATPase"/>
</dbReference>
<organism evidence="11 12">
    <name type="scientific">Catenulispora subtropica</name>
    <dbReference type="NCBI Taxonomy" id="450798"/>
    <lineage>
        <taxon>Bacteria</taxon>
        <taxon>Bacillati</taxon>
        <taxon>Actinomycetota</taxon>
        <taxon>Actinomycetes</taxon>
        <taxon>Catenulisporales</taxon>
        <taxon>Catenulisporaceae</taxon>
        <taxon>Catenulispora</taxon>
    </lineage>
</organism>
<dbReference type="GO" id="GO:0005524">
    <property type="term" value="F:ATP binding"/>
    <property type="evidence" value="ECO:0007669"/>
    <property type="project" value="UniProtKB-KW"/>
</dbReference>
<evidence type="ECO:0000256" key="3">
    <source>
        <dbReference type="ARBA" id="ARBA00022741"/>
    </source>
</evidence>
<dbReference type="InterPro" id="IPR036640">
    <property type="entry name" value="ABC1_TM_sf"/>
</dbReference>
<evidence type="ECO:0000256" key="6">
    <source>
        <dbReference type="ARBA" id="ARBA00023136"/>
    </source>
</evidence>
<dbReference type="SUPFAM" id="SSF90123">
    <property type="entry name" value="ABC transporter transmembrane region"/>
    <property type="match status" value="1"/>
</dbReference>
<keyword evidence="5 8" id="KW-1133">Transmembrane helix</keyword>
<dbReference type="SUPFAM" id="SSF52540">
    <property type="entry name" value="P-loop containing nucleoside triphosphate hydrolases"/>
    <property type="match status" value="1"/>
</dbReference>
<accession>A0ABP5EUX0</accession>
<evidence type="ECO:0000256" key="4">
    <source>
        <dbReference type="ARBA" id="ARBA00022840"/>
    </source>
</evidence>
<evidence type="ECO:0000256" key="2">
    <source>
        <dbReference type="ARBA" id="ARBA00022692"/>
    </source>
</evidence>
<keyword evidence="12" id="KW-1185">Reference proteome</keyword>
<dbReference type="PROSITE" id="PS50929">
    <property type="entry name" value="ABC_TM1F"/>
    <property type="match status" value="1"/>
</dbReference>
<reference evidence="12" key="1">
    <citation type="journal article" date="2019" name="Int. J. Syst. Evol. Microbiol.">
        <title>The Global Catalogue of Microorganisms (GCM) 10K type strain sequencing project: providing services to taxonomists for standard genome sequencing and annotation.</title>
        <authorList>
            <consortium name="The Broad Institute Genomics Platform"/>
            <consortium name="The Broad Institute Genome Sequencing Center for Infectious Disease"/>
            <person name="Wu L."/>
            <person name="Ma J."/>
        </authorList>
    </citation>
    <scope>NUCLEOTIDE SEQUENCE [LARGE SCALE GENOMIC DNA]</scope>
    <source>
        <strain evidence="12">JCM 16013</strain>
    </source>
</reference>
<dbReference type="EMBL" id="BAAAQM010000087">
    <property type="protein sequence ID" value="GAA2005628.1"/>
    <property type="molecule type" value="Genomic_DNA"/>
</dbReference>